<dbReference type="EMBL" id="JAGKQH010000004">
    <property type="protein sequence ID" value="KAG6601111.1"/>
    <property type="molecule type" value="Genomic_DNA"/>
</dbReference>
<evidence type="ECO:0000313" key="2">
    <source>
        <dbReference type="Proteomes" id="UP000685013"/>
    </source>
</evidence>
<proteinExistence type="predicted"/>
<dbReference type="AlphaFoldDB" id="A0AAV6NPX5"/>
<keyword evidence="1" id="KW-0804">Transcription</keyword>
<feature type="non-terminal residue" evidence="1">
    <location>
        <position position="1"/>
    </location>
</feature>
<reference evidence="1 2" key="1">
    <citation type="journal article" date="2021" name="Hortic Res">
        <title>The domestication of Cucurbita argyrosperma as revealed by the genome of its wild relative.</title>
        <authorList>
            <person name="Barrera-Redondo J."/>
            <person name="Sanchez-de la Vega G."/>
            <person name="Aguirre-Liguori J.A."/>
            <person name="Castellanos-Morales G."/>
            <person name="Gutierrez-Guerrero Y.T."/>
            <person name="Aguirre-Dugua X."/>
            <person name="Aguirre-Planter E."/>
            <person name="Tenaillon M.I."/>
            <person name="Lira-Saade R."/>
            <person name="Eguiarte L.E."/>
        </authorList>
    </citation>
    <scope>NUCLEOTIDE SEQUENCE [LARGE SCALE GENOMIC DNA]</scope>
    <source>
        <strain evidence="1">JBR-2021</strain>
    </source>
</reference>
<gene>
    <name evidence="1" type="primary">NRPC2</name>
    <name evidence="1" type="ORF">SDJN03_06344</name>
</gene>
<sequence length="85" mass="9525">MVVKPPEDASMLRHPHSLIIFVSFGCIEAELQFSAIVRGLVKRHLDSFNYFANTEINKIVKANDCIESSTDPNPWHCGMDFSGSN</sequence>
<dbReference type="Proteomes" id="UP000685013">
    <property type="component" value="Chromosome 4"/>
</dbReference>
<dbReference type="GO" id="GO:0000428">
    <property type="term" value="C:DNA-directed RNA polymerase complex"/>
    <property type="evidence" value="ECO:0007669"/>
    <property type="project" value="UniProtKB-KW"/>
</dbReference>
<name>A0AAV6NPX5_9ROSI</name>
<accession>A0AAV6NPX5</accession>
<evidence type="ECO:0000313" key="1">
    <source>
        <dbReference type="EMBL" id="KAG6601111.1"/>
    </source>
</evidence>
<keyword evidence="2" id="KW-1185">Reference proteome</keyword>
<comment type="caution">
    <text evidence="1">The sequence shown here is derived from an EMBL/GenBank/DDBJ whole genome shotgun (WGS) entry which is preliminary data.</text>
</comment>
<protein>
    <submittedName>
        <fullName evidence="1">DNA-directed RNA polymerase III subunit 2</fullName>
    </submittedName>
</protein>
<organism evidence="1 2">
    <name type="scientific">Cucurbita argyrosperma subsp. sororia</name>
    <dbReference type="NCBI Taxonomy" id="37648"/>
    <lineage>
        <taxon>Eukaryota</taxon>
        <taxon>Viridiplantae</taxon>
        <taxon>Streptophyta</taxon>
        <taxon>Embryophyta</taxon>
        <taxon>Tracheophyta</taxon>
        <taxon>Spermatophyta</taxon>
        <taxon>Magnoliopsida</taxon>
        <taxon>eudicotyledons</taxon>
        <taxon>Gunneridae</taxon>
        <taxon>Pentapetalae</taxon>
        <taxon>rosids</taxon>
        <taxon>fabids</taxon>
        <taxon>Cucurbitales</taxon>
        <taxon>Cucurbitaceae</taxon>
        <taxon>Cucurbiteae</taxon>
        <taxon>Cucurbita</taxon>
    </lineage>
</organism>
<dbReference type="PROSITE" id="PS51257">
    <property type="entry name" value="PROKAR_LIPOPROTEIN"/>
    <property type="match status" value="1"/>
</dbReference>
<keyword evidence="1" id="KW-0240">DNA-directed RNA polymerase</keyword>